<evidence type="ECO:0000313" key="1">
    <source>
        <dbReference type="EMBL" id="DAD67543.1"/>
    </source>
</evidence>
<protein>
    <submittedName>
        <fullName evidence="1">Uncharacterized protein</fullName>
    </submittedName>
</protein>
<accession>A0A8S5LC90</accession>
<sequence length="161" mass="18798">MSTPRKELFVKVKQALATIEGIELIDLQRGQFDNPENGYPEIWTACLIQVMPIAYETMTQHVQEGECEFHIDFYCKDGWTDQHLGTADAEEGLMELDILDKITDTIQFLQGEQFKPVQQVREEELRLSDDGIMSYRITFTTRIYRRTPYPYANKRLQIANN</sequence>
<reference evidence="1" key="1">
    <citation type="journal article" date="2021" name="Proc. Natl. Acad. Sci. U.S.A.">
        <title>A Catalog of Tens of Thousands of Viruses from Human Metagenomes Reveals Hidden Associations with Chronic Diseases.</title>
        <authorList>
            <person name="Tisza M.J."/>
            <person name="Buck C.B."/>
        </authorList>
    </citation>
    <scope>NUCLEOTIDE SEQUENCE</scope>
    <source>
        <strain evidence="1">Ct60x17</strain>
    </source>
</reference>
<name>A0A8S5LC90_9CAUD</name>
<dbReference type="EMBL" id="BK014680">
    <property type="protein sequence ID" value="DAD67543.1"/>
    <property type="molecule type" value="Genomic_DNA"/>
</dbReference>
<organism evidence="1">
    <name type="scientific">Siphoviridae sp. ct60x17</name>
    <dbReference type="NCBI Taxonomy" id="2823565"/>
    <lineage>
        <taxon>Viruses</taxon>
        <taxon>Duplodnaviria</taxon>
        <taxon>Heunggongvirae</taxon>
        <taxon>Uroviricota</taxon>
        <taxon>Caudoviricetes</taxon>
    </lineage>
</organism>
<proteinExistence type="predicted"/>